<proteinExistence type="predicted"/>
<dbReference type="AlphaFoldDB" id="A0A1H3UCP5"/>
<keyword evidence="2" id="KW-1185">Reference proteome</keyword>
<accession>A0A1H3UCP5</accession>
<protein>
    <submittedName>
        <fullName evidence="1">Uncharacterized protein</fullName>
    </submittedName>
</protein>
<evidence type="ECO:0000313" key="1">
    <source>
        <dbReference type="EMBL" id="SDZ60138.1"/>
    </source>
</evidence>
<sequence>MVPYNFGYANICTKAGFLKQPPQASKIHFGYTVSHDDHFKVRSFTNAKLASR</sequence>
<name>A0A1H3UCP5_9RHOB</name>
<organism evidence="1 2">
    <name type="scientific">Jannaschia faecimaris</name>
    <dbReference type="NCBI Taxonomy" id="1244108"/>
    <lineage>
        <taxon>Bacteria</taxon>
        <taxon>Pseudomonadati</taxon>
        <taxon>Pseudomonadota</taxon>
        <taxon>Alphaproteobacteria</taxon>
        <taxon>Rhodobacterales</taxon>
        <taxon>Roseobacteraceae</taxon>
        <taxon>Jannaschia</taxon>
    </lineage>
</organism>
<gene>
    <name evidence="1" type="ORF">SAMN05444004_12919</name>
</gene>
<reference evidence="2" key="1">
    <citation type="submission" date="2016-10" db="EMBL/GenBank/DDBJ databases">
        <authorList>
            <person name="Varghese N."/>
            <person name="Submissions S."/>
        </authorList>
    </citation>
    <scope>NUCLEOTIDE SEQUENCE [LARGE SCALE GENOMIC DNA]</scope>
    <source>
        <strain evidence="2">DSM 100420</strain>
    </source>
</reference>
<dbReference type="EMBL" id="FNPX01000029">
    <property type="protein sequence ID" value="SDZ60138.1"/>
    <property type="molecule type" value="Genomic_DNA"/>
</dbReference>
<evidence type="ECO:0000313" key="2">
    <source>
        <dbReference type="Proteomes" id="UP000198914"/>
    </source>
</evidence>
<dbReference type="Proteomes" id="UP000198914">
    <property type="component" value="Unassembled WGS sequence"/>
</dbReference>